<dbReference type="EMBL" id="JAGFNK010000320">
    <property type="protein sequence ID" value="KAI9453001.1"/>
    <property type="molecule type" value="Genomic_DNA"/>
</dbReference>
<proteinExistence type="predicted"/>
<evidence type="ECO:0000313" key="2">
    <source>
        <dbReference type="Proteomes" id="UP001207468"/>
    </source>
</evidence>
<sequence length="264" mass="29172">MGREWECEVLKAAIAIAREGGDGGIWAECPHAFKCNVDHGNWVAVEELCLVASEYGQCNAEQDVESIEKQDVPRVEKHLQQHTYSMQTQEVEGSQDRLGMWARLKKGEEGEEWRGFGRSQFVSDWMQIALCFSSQYAHMRALKPEVKVLAGSDGPAGIWVLGAWLRCQPTTRKKRECTQDLQVVGSAVWYGHSPEGKVDHKRRGREGKEVGRGVKGAVTTHQRAAKAKKQAEKNLTAPLTTSNDPSAHPASLDSVAHATPKIGT</sequence>
<name>A0ACC0TXX2_9AGAM</name>
<dbReference type="Proteomes" id="UP001207468">
    <property type="component" value="Unassembled WGS sequence"/>
</dbReference>
<comment type="caution">
    <text evidence="1">The sequence shown here is derived from an EMBL/GenBank/DDBJ whole genome shotgun (WGS) entry which is preliminary data.</text>
</comment>
<gene>
    <name evidence="1" type="ORF">F5148DRAFT_1330382</name>
</gene>
<keyword evidence="2" id="KW-1185">Reference proteome</keyword>
<evidence type="ECO:0000313" key="1">
    <source>
        <dbReference type="EMBL" id="KAI9453001.1"/>
    </source>
</evidence>
<organism evidence="1 2">
    <name type="scientific">Russula earlei</name>
    <dbReference type="NCBI Taxonomy" id="71964"/>
    <lineage>
        <taxon>Eukaryota</taxon>
        <taxon>Fungi</taxon>
        <taxon>Dikarya</taxon>
        <taxon>Basidiomycota</taxon>
        <taxon>Agaricomycotina</taxon>
        <taxon>Agaricomycetes</taxon>
        <taxon>Russulales</taxon>
        <taxon>Russulaceae</taxon>
        <taxon>Russula</taxon>
    </lineage>
</organism>
<protein>
    <submittedName>
        <fullName evidence="1">Uncharacterized protein</fullName>
    </submittedName>
</protein>
<reference evidence="1" key="1">
    <citation type="submission" date="2021-03" db="EMBL/GenBank/DDBJ databases">
        <title>Evolutionary priming and transition to the ectomycorrhizal habit in an iconic lineage of mushroom-forming fungi: is preadaptation a requirement?</title>
        <authorList>
            <consortium name="DOE Joint Genome Institute"/>
            <person name="Looney B.P."/>
            <person name="Miyauchi S."/>
            <person name="Morin E."/>
            <person name="Drula E."/>
            <person name="Courty P.E."/>
            <person name="Chicoki N."/>
            <person name="Fauchery L."/>
            <person name="Kohler A."/>
            <person name="Kuo A."/>
            <person name="LaButti K."/>
            <person name="Pangilinan J."/>
            <person name="Lipzen A."/>
            <person name="Riley R."/>
            <person name="Andreopoulos W."/>
            <person name="He G."/>
            <person name="Johnson J."/>
            <person name="Barry K.W."/>
            <person name="Grigoriev I.V."/>
            <person name="Nagy L."/>
            <person name="Hibbett D."/>
            <person name="Henrissat B."/>
            <person name="Matheny P.B."/>
            <person name="Labbe J."/>
            <person name="Martin A.F."/>
        </authorList>
    </citation>
    <scope>NUCLEOTIDE SEQUENCE</scope>
    <source>
        <strain evidence="1">BPL698</strain>
    </source>
</reference>
<accession>A0ACC0TXX2</accession>